<accession>A0ABT1W395</accession>
<dbReference type="InterPro" id="IPR011992">
    <property type="entry name" value="EF-hand-dom_pair"/>
</dbReference>
<dbReference type="Proteomes" id="UP001524587">
    <property type="component" value="Unassembled WGS sequence"/>
</dbReference>
<protein>
    <recommendedName>
        <fullName evidence="3">EF-hand domain-containing protein</fullName>
    </recommendedName>
</protein>
<organism evidence="1 2">
    <name type="scientific">Endosaccharibacter trunci</name>
    <dbReference type="NCBI Taxonomy" id="2812733"/>
    <lineage>
        <taxon>Bacteria</taxon>
        <taxon>Pseudomonadati</taxon>
        <taxon>Pseudomonadota</taxon>
        <taxon>Alphaproteobacteria</taxon>
        <taxon>Acetobacterales</taxon>
        <taxon>Acetobacteraceae</taxon>
        <taxon>Endosaccharibacter</taxon>
    </lineage>
</organism>
<reference evidence="1 2" key="1">
    <citation type="submission" date="2022-06" db="EMBL/GenBank/DDBJ databases">
        <title>Endosaccharibacter gen. nov., sp. nov., endophytic bacteria isolated from sugarcane.</title>
        <authorList>
            <person name="Pitiwittayakul N."/>
            <person name="Yukphan P."/>
            <person name="Charoenyingcharoen P."/>
            <person name="Tanasupawat S."/>
        </authorList>
    </citation>
    <scope>NUCLEOTIDE SEQUENCE [LARGE SCALE GENOMIC DNA]</scope>
    <source>
        <strain evidence="1 2">KSS8</strain>
    </source>
</reference>
<evidence type="ECO:0000313" key="1">
    <source>
        <dbReference type="EMBL" id="MCQ8277333.1"/>
    </source>
</evidence>
<dbReference type="RefSeq" id="WP_422862763.1">
    <property type="nucleotide sequence ID" value="NZ_JAMSKV010000001.1"/>
</dbReference>
<gene>
    <name evidence="1" type="ORF">NFI95_02565</name>
</gene>
<comment type="caution">
    <text evidence="1">The sequence shown here is derived from an EMBL/GenBank/DDBJ whole genome shotgun (WGS) entry which is preliminary data.</text>
</comment>
<evidence type="ECO:0000313" key="2">
    <source>
        <dbReference type="Proteomes" id="UP001524587"/>
    </source>
</evidence>
<name>A0ABT1W395_9PROT</name>
<proteinExistence type="predicted"/>
<dbReference type="EMBL" id="JAMSKV010000001">
    <property type="protein sequence ID" value="MCQ8277333.1"/>
    <property type="molecule type" value="Genomic_DNA"/>
</dbReference>
<evidence type="ECO:0008006" key="3">
    <source>
        <dbReference type="Google" id="ProtNLM"/>
    </source>
</evidence>
<keyword evidence="2" id="KW-1185">Reference proteome</keyword>
<sequence>MRSLLNISAVLACGMLAGVCGLIQGQPSRAASVSGATLLAGSGAMRPAQDAIIPVRRAGSVEAHFAAANITHDGHLTRDQALQSDWSRVARHFDEIDTDHKGWITVEQIHAYNKSHVHHRKEVGAS</sequence>
<dbReference type="SUPFAM" id="SSF47473">
    <property type="entry name" value="EF-hand"/>
    <property type="match status" value="1"/>
</dbReference>